<dbReference type="InterPro" id="IPR011993">
    <property type="entry name" value="PH-like_dom_sf"/>
</dbReference>
<sequence>MASASSPSLNSDTELAKSQRAQAKPARVSSPDSGVSSCPTSSYCLRLPTGWERHEDDIGDYYWHVPSGTIQRDPPAPGDQPSRPRSFYFSGGGAAIIPSPVQSPPPDSAPSSSTRAASPEASSSSATVAASVAESPESLQFSAHYLGWRRVDNSDIVCSNRSSRAVNQCIRAVSAAAPGSPTDAGVLDSYLQLDWKLLTYCPGQSLAKDSPRPQPLLSIRLWGASGPNFAYVSREQVGGPGSNRAFVCHVFHCQPDTSAAANLANALCHRCKLLMMMMSASNSSASPASSPEPGSVNSNSTSSSRRRPLSLALFPTPQAEPQKCVPCQYLGSCLMDQHRHNANSSSIDIDQLNSAIDSIVLLKSAESAVLMASPSTISIVINDCLPARVEFRVRFLRFMGVSRRSVQLAGLVFQNAAGCSECHLCRCEPDCGALCKTVQAACNLRYQKCLDSRTAAARTEAATADEATETEGHNRTSFVMPSFVSMFTSIWRRNSKV</sequence>
<evidence type="ECO:0000313" key="5">
    <source>
        <dbReference type="Proteomes" id="UP000215902"/>
    </source>
</evidence>
<feature type="region of interest" description="Disordered" evidence="2">
    <location>
        <begin position="1"/>
        <end position="43"/>
    </location>
</feature>
<evidence type="ECO:0000259" key="3">
    <source>
        <dbReference type="PROSITE" id="PS01179"/>
    </source>
</evidence>
<dbReference type="Gene3D" id="2.20.70.10">
    <property type="match status" value="1"/>
</dbReference>
<dbReference type="STRING" id="282301.A0A267DQT8"/>
<dbReference type="PROSITE" id="PS01179">
    <property type="entry name" value="PID"/>
    <property type="match status" value="1"/>
</dbReference>
<dbReference type="AlphaFoldDB" id="A0A267DQT8"/>
<evidence type="ECO:0000256" key="1">
    <source>
        <dbReference type="ARBA" id="ARBA00022737"/>
    </source>
</evidence>
<reference evidence="4 5" key="1">
    <citation type="submission" date="2017-06" db="EMBL/GenBank/DDBJ databases">
        <title>A platform for efficient transgenesis in Macrostomum lignano, a flatworm model organism for stem cell research.</title>
        <authorList>
            <person name="Berezikov E."/>
        </authorList>
    </citation>
    <scope>NUCLEOTIDE SEQUENCE [LARGE SCALE GENOMIC DNA]</scope>
    <source>
        <strain evidence="4">DV1</strain>
        <tissue evidence="4">Whole organism</tissue>
    </source>
</reference>
<feature type="compositionally biased region" description="Low complexity" evidence="2">
    <location>
        <begin position="109"/>
        <end position="129"/>
    </location>
</feature>
<dbReference type="Pfam" id="PF00640">
    <property type="entry name" value="PID"/>
    <property type="match status" value="1"/>
</dbReference>
<proteinExistence type="predicted"/>
<accession>A0A267DQT8</accession>
<feature type="region of interest" description="Disordered" evidence="2">
    <location>
        <begin position="65"/>
        <end position="129"/>
    </location>
</feature>
<dbReference type="SUPFAM" id="SSF51045">
    <property type="entry name" value="WW domain"/>
    <property type="match status" value="1"/>
</dbReference>
<name>A0A267DQT8_9PLAT</name>
<organism evidence="4 5">
    <name type="scientific">Macrostomum lignano</name>
    <dbReference type="NCBI Taxonomy" id="282301"/>
    <lineage>
        <taxon>Eukaryota</taxon>
        <taxon>Metazoa</taxon>
        <taxon>Spiralia</taxon>
        <taxon>Lophotrochozoa</taxon>
        <taxon>Platyhelminthes</taxon>
        <taxon>Rhabditophora</taxon>
        <taxon>Macrostomorpha</taxon>
        <taxon>Macrostomida</taxon>
        <taxon>Macrostomidae</taxon>
        <taxon>Macrostomum</taxon>
    </lineage>
</organism>
<keyword evidence="1" id="KW-0677">Repeat</keyword>
<dbReference type="PANTHER" id="PTHR14058">
    <property type="entry name" value="AMYLOID BETA A4 PRECURSOR PROTEIN-BINDING FAMILY B"/>
    <property type="match status" value="1"/>
</dbReference>
<feature type="domain" description="PID" evidence="3">
    <location>
        <begin position="229"/>
        <end position="267"/>
    </location>
</feature>
<dbReference type="GO" id="GO:0006355">
    <property type="term" value="P:regulation of DNA-templated transcription"/>
    <property type="evidence" value="ECO:0007669"/>
    <property type="project" value="TreeGrafter"/>
</dbReference>
<dbReference type="Proteomes" id="UP000215902">
    <property type="component" value="Unassembled WGS sequence"/>
</dbReference>
<comment type="caution">
    <text evidence="4">The sequence shown here is derived from an EMBL/GenBank/DDBJ whole genome shotgun (WGS) entry which is preliminary data.</text>
</comment>
<dbReference type="EMBL" id="NIVC01003537">
    <property type="protein sequence ID" value="PAA50919.1"/>
    <property type="molecule type" value="Genomic_DNA"/>
</dbReference>
<feature type="compositionally biased region" description="Polar residues" evidence="2">
    <location>
        <begin position="30"/>
        <end position="43"/>
    </location>
</feature>
<dbReference type="PANTHER" id="PTHR14058:SF8">
    <property type="entry name" value="PROTEIN FE65 HOMOLOG"/>
    <property type="match status" value="1"/>
</dbReference>
<dbReference type="Gene3D" id="2.30.29.30">
    <property type="entry name" value="Pleckstrin-homology domain (PH domain)/Phosphotyrosine-binding domain (PTB)"/>
    <property type="match status" value="2"/>
</dbReference>
<dbReference type="SMART" id="SM00462">
    <property type="entry name" value="PTB"/>
    <property type="match status" value="2"/>
</dbReference>
<dbReference type="SUPFAM" id="SSF50729">
    <property type="entry name" value="PH domain-like"/>
    <property type="match status" value="2"/>
</dbReference>
<gene>
    <name evidence="4" type="ORF">BOX15_Mlig026608g2</name>
</gene>
<evidence type="ECO:0000313" key="4">
    <source>
        <dbReference type="EMBL" id="PAA50919.1"/>
    </source>
</evidence>
<protein>
    <recommendedName>
        <fullName evidence="3">PID domain-containing protein</fullName>
    </recommendedName>
</protein>
<dbReference type="GO" id="GO:0005634">
    <property type="term" value="C:nucleus"/>
    <property type="evidence" value="ECO:0007669"/>
    <property type="project" value="TreeGrafter"/>
</dbReference>
<keyword evidence="5" id="KW-1185">Reference proteome</keyword>
<dbReference type="GO" id="GO:0005737">
    <property type="term" value="C:cytoplasm"/>
    <property type="evidence" value="ECO:0007669"/>
    <property type="project" value="TreeGrafter"/>
</dbReference>
<feature type="compositionally biased region" description="Polar residues" evidence="2">
    <location>
        <begin position="1"/>
        <end position="13"/>
    </location>
</feature>
<dbReference type="InterPro" id="IPR036020">
    <property type="entry name" value="WW_dom_sf"/>
</dbReference>
<dbReference type="OrthoDB" id="6288822at2759"/>
<dbReference type="InterPro" id="IPR006020">
    <property type="entry name" value="PTB/PI_dom"/>
</dbReference>
<feature type="region of interest" description="Disordered" evidence="2">
    <location>
        <begin position="282"/>
        <end position="307"/>
    </location>
</feature>
<evidence type="ECO:0000256" key="2">
    <source>
        <dbReference type="SAM" id="MobiDB-lite"/>
    </source>
</evidence>
<dbReference type="InterPro" id="IPR039576">
    <property type="entry name" value="APBB1/2/3"/>
</dbReference>
<dbReference type="GO" id="GO:0001540">
    <property type="term" value="F:amyloid-beta binding"/>
    <property type="evidence" value="ECO:0007669"/>
    <property type="project" value="InterPro"/>
</dbReference>